<dbReference type="PANTHER" id="PTHR38360">
    <property type="entry name" value="OS03G0120000 PROTEIN"/>
    <property type="match status" value="1"/>
</dbReference>
<gene>
    <name evidence="2" type="ORF">K7432_012249</name>
</gene>
<feature type="signal peptide" evidence="1">
    <location>
        <begin position="1"/>
        <end position="21"/>
    </location>
</feature>
<protein>
    <submittedName>
        <fullName evidence="2">Uncharacterized protein</fullName>
    </submittedName>
</protein>
<evidence type="ECO:0000313" key="3">
    <source>
        <dbReference type="Proteomes" id="UP001479436"/>
    </source>
</evidence>
<sequence>MTILFSIITLLSANLLLGTYGSSVGNILDPDIQVDYDNSTNYFPDQIELDTKAVFTVEYQLSYKYIYNQKTNQTFVLYQRGTPKPMPRSLHDTFFEVPLNKVGIITPTVVPYIEMLGLRERIAYTTSADSPCIRKLRQEKKIASYPYDFLNSRNKIEQLPNFSNERIFSKRIQNVHEVSDILESTGWLGFYATFFNMEKTANTVVEAIISNYNCFKKSAMKKTKKHKPVVAWVGFFSYQNVTYYGVSSAINKFNLTIDAGATMIDMKSIDVPELKRDNDTHTLKQGDEQKIFAYKTAADIQKVLKDVDVLIDETYAYTYANRYHYTPTFKDVLKQYGLAESDTQFKFIKNKAIFRTDWIRSWWSESGWKFGSINMPDAALEDVINAIHPGFHRQYVSHWMRNVYSDSKVNRAGAEECKDPKAQQPSLAHACNFHGSRDTPSLRSLGALARLITQWH</sequence>
<organism evidence="2 3">
    <name type="scientific">Basidiobolus ranarum</name>
    <dbReference type="NCBI Taxonomy" id="34480"/>
    <lineage>
        <taxon>Eukaryota</taxon>
        <taxon>Fungi</taxon>
        <taxon>Fungi incertae sedis</taxon>
        <taxon>Zoopagomycota</taxon>
        <taxon>Entomophthoromycotina</taxon>
        <taxon>Basidiobolomycetes</taxon>
        <taxon>Basidiobolales</taxon>
        <taxon>Basidiobolaceae</taxon>
        <taxon>Basidiobolus</taxon>
    </lineage>
</organism>
<dbReference type="Proteomes" id="UP001479436">
    <property type="component" value="Unassembled WGS sequence"/>
</dbReference>
<accession>A0ABR2VSK2</accession>
<dbReference type="PANTHER" id="PTHR38360:SF1">
    <property type="entry name" value="F12P19.7"/>
    <property type="match status" value="1"/>
</dbReference>
<evidence type="ECO:0000256" key="1">
    <source>
        <dbReference type="SAM" id="SignalP"/>
    </source>
</evidence>
<keyword evidence="3" id="KW-1185">Reference proteome</keyword>
<feature type="chain" id="PRO_5045678224" evidence="1">
    <location>
        <begin position="22"/>
        <end position="456"/>
    </location>
</feature>
<dbReference type="EMBL" id="JASJQH010007918">
    <property type="protein sequence ID" value="KAK9700303.1"/>
    <property type="molecule type" value="Genomic_DNA"/>
</dbReference>
<evidence type="ECO:0000313" key="2">
    <source>
        <dbReference type="EMBL" id="KAK9700303.1"/>
    </source>
</evidence>
<name>A0ABR2VSK2_9FUNG</name>
<reference evidence="2 3" key="1">
    <citation type="submission" date="2023-04" db="EMBL/GenBank/DDBJ databases">
        <title>Genome of Basidiobolus ranarum AG-B5.</title>
        <authorList>
            <person name="Stajich J.E."/>
            <person name="Carter-House D."/>
            <person name="Gryganskyi A."/>
        </authorList>
    </citation>
    <scope>NUCLEOTIDE SEQUENCE [LARGE SCALE GENOMIC DNA]</scope>
    <source>
        <strain evidence="2 3">AG-B5</strain>
    </source>
</reference>
<keyword evidence="1" id="KW-0732">Signal</keyword>
<comment type="caution">
    <text evidence="2">The sequence shown here is derived from an EMBL/GenBank/DDBJ whole genome shotgun (WGS) entry which is preliminary data.</text>
</comment>
<proteinExistence type="predicted"/>